<dbReference type="Proteomes" id="UP000034849">
    <property type="component" value="Unassembled WGS sequence"/>
</dbReference>
<feature type="domain" description="Polysaccharide pyruvyl transferase" evidence="1">
    <location>
        <begin position="22"/>
        <end position="282"/>
    </location>
</feature>
<comment type="caution">
    <text evidence="2">The sequence shown here is derived from an EMBL/GenBank/DDBJ whole genome shotgun (WGS) entry which is preliminary data.</text>
</comment>
<sequence>MNYSVLTPYLIPKELEGYKIQNIGDGFILLAIKNILEPFNALFEFSSRKILVQEDFDKINSTKALIVAGANPLNDEYTISPSLNLESLKKIKVPIIFLGVGYSGLDSLNLKMTNLTKNILLQVHSGIEYSSWRCPITVRYLEANIPEIKSKFLMTGCPVIYGEKLLSGQPFTDNPERIAVTITERGNWWGREKKTIDFVANKFKGKELFLVLHQDFTKKKLKTKIKDLLKLNPPARLIHWYAQCKGFKIIKPVSVEICQHFYDSCDLHIGSRLHAHLYCLSNCSKSFLTYVDGRATGFSEYLGFPAVDVDNIESFLDYDFEIYRTNVLKHYKNMNFFINYLKEKIL</sequence>
<dbReference type="Pfam" id="PF04230">
    <property type="entry name" value="PS_pyruv_trans"/>
    <property type="match status" value="1"/>
</dbReference>
<dbReference type="AlphaFoldDB" id="A0A0G0GP15"/>
<name>A0A0G0GP15_9BACT</name>
<dbReference type="InterPro" id="IPR007345">
    <property type="entry name" value="Polysacch_pyruvyl_Trfase"/>
</dbReference>
<accession>A0A0G0GP15</accession>
<evidence type="ECO:0000313" key="3">
    <source>
        <dbReference type="Proteomes" id="UP000034849"/>
    </source>
</evidence>
<evidence type="ECO:0000259" key="1">
    <source>
        <dbReference type="Pfam" id="PF04230"/>
    </source>
</evidence>
<proteinExistence type="predicted"/>
<dbReference type="EMBL" id="LBSX01000004">
    <property type="protein sequence ID" value="KKQ27900.1"/>
    <property type="molecule type" value="Genomic_DNA"/>
</dbReference>
<reference evidence="2 3" key="1">
    <citation type="journal article" date="2015" name="Nature">
        <title>rRNA introns, odd ribosomes, and small enigmatic genomes across a large radiation of phyla.</title>
        <authorList>
            <person name="Brown C.T."/>
            <person name="Hug L.A."/>
            <person name="Thomas B.C."/>
            <person name="Sharon I."/>
            <person name="Castelle C.J."/>
            <person name="Singh A."/>
            <person name="Wilkins M.J."/>
            <person name="Williams K.H."/>
            <person name="Banfield J.F."/>
        </authorList>
    </citation>
    <scope>NUCLEOTIDE SEQUENCE [LARGE SCALE GENOMIC DNA]</scope>
</reference>
<evidence type="ECO:0000313" key="2">
    <source>
        <dbReference type="EMBL" id="KKQ27900.1"/>
    </source>
</evidence>
<gene>
    <name evidence="2" type="ORF">US42_C0004G0039</name>
</gene>
<dbReference type="STRING" id="1619046.US42_C0004G0039"/>
<protein>
    <recommendedName>
        <fullName evidence="1">Polysaccharide pyruvyl transferase domain-containing protein</fullName>
    </recommendedName>
</protein>
<organism evidence="2 3">
    <name type="scientific">Candidatus Magasanikbacteria bacterium GW2011_GWC2_37_14</name>
    <dbReference type="NCBI Taxonomy" id="1619046"/>
    <lineage>
        <taxon>Bacteria</taxon>
        <taxon>Candidatus Magasanikiibacteriota</taxon>
    </lineage>
</organism>